<feature type="region of interest" description="Disordered" evidence="1">
    <location>
        <begin position="42"/>
        <end position="140"/>
    </location>
</feature>
<accession>A0A9Q8URD0</accession>
<proteinExistence type="predicted"/>
<dbReference type="AlphaFoldDB" id="A0A9Q8URD0"/>
<protein>
    <submittedName>
        <fullName evidence="2">Uncharacterized protein</fullName>
    </submittedName>
</protein>
<dbReference type="KEGG" id="ffu:CLAFUR5_10067"/>
<dbReference type="EMBL" id="CP090169">
    <property type="protein sequence ID" value="UJO19586.1"/>
    <property type="molecule type" value="Genomic_DNA"/>
</dbReference>
<sequence>MSSSRTEIEQEVSGDGTQPLLQFITYSSDAAPLLGREARGAVRAHVTRRQHRQKRKTEPFQAITWTAPTTRTTVAAAADKSCPTPRPRATRANKSSSDESTEDARSGSSTSSSVGARKSLDFSENSSRSMSISPIPDGSTQEDPFWQFPVDWSPLFPPIMAHYIQNLAQPNANLDKRPDTCLLRTHWFPMAMASPASVYAVLLMAASHYWRAFGSQGWNSPRSGKDAVAGIVVRPEIILVLKARALNEVNRCLKSDDVRIALGDTTLGAVAKLAAFEAIFGDQDAYRQHMYGLRQMLQVRTTLGDAIGSVDAFLARLVTWIDVNAAHFTGMPGQNLLDTGVDISEPDLLHFAGTDRDRSELQLVLEPPVSHA</sequence>
<dbReference type="RefSeq" id="XP_047763952.1">
    <property type="nucleotide sequence ID" value="XM_047909215.1"/>
</dbReference>
<evidence type="ECO:0000256" key="1">
    <source>
        <dbReference type="SAM" id="MobiDB-lite"/>
    </source>
</evidence>
<dbReference type="GeneID" id="71989945"/>
<organism evidence="2 3">
    <name type="scientific">Passalora fulva</name>
    <name type="common">Tomato leaf mold</name>
    <name type="synonym">Cladosporium fulvum</name>
    <dbReference type="NCBI Taxonomy" id="5499"/>
    <lineage>
        <taxon>Eukaryota</taxon>
        <taxon>Fungi</taxon>
        <taxon>Dikarya</taxon>
        <taxon>Ascomycota</taxon>
        <taxon>Pezizomycotina</taxon>
        <taxon>Dothideomycetes</taxon>
        <taxon>Dothideomycetidae</taxon>
        <taxon>Mycosphaerellales</taxon>
        <taxon>Mycosphaerellaceae</taxon>
        <taxon>Fulvia</taxon>
    </lineage>
</organism>
<gene>
    <name evidence="2" type="ORF">CLAFUR5_10067</name>
</gene>
<dbReference type="Proteomes" id="UP000756132">
    <property type="component" value="Chromosome 7"/>
</dbReference>
<reference evidence="2" key="2">
    <citation type="journal article" date="2022" name="Microb. Genom.">
        <title>A chromosome-scale genome assembly of the tomato pathogen Cladosporium fulvum reveals a compartmentalized genome architecture and the presence of a dispensable chromosome.</title>
        <authorList>
            <person name="Zaccaron A.Z."/>
            <person name="Chen L.H."/>
            <person name="Samaras A."/>
            <person name="Stergiopoulos I."/>
        </authorList>
    </citation>
    <scope>NUCLEOTIDE SEQUENCE</scope>
    <source>
        <strain evidence="2">Race5_Kim</strain>
    </source>
</reference>
<evidence type="ECO:0000313" key="2">
    <source>
        <dbReference type="EMBL" id="UJO19586.1"/>
    </source>
</evidence>
<feature type="compositionally biased region" description="Polar residues" evidence="1">
    <location>
        <begin position="122"/>
        <end position="140"/>
    </location>
</feature>
<feature type="compositionally biased region" description="Low complexity" evidence="1">
    <location>
        <begin position="62"/>
        <end position="78"/>
    </location>
</feature>
<dbReference type="Pfam" id="PF11951">
    <property type="entry name" value="Fungal_trans_2"/>
    <property type="match status" value="1"/>
</dbReference>
<keyword evidence="3" id="KW-1185">Reference proteome</keyword>
<evidence type="ECO:0000313" key="3">
    <source>
        <dbReference type="Proteomes" id="UP000756132"/>
    </source>
</evidence>
<reference evidence="2" key="1">
    <citation type="submission" date="2021-12" db="EMBL/GenBank/DDBJ databases">
        <authorList>
            <person name="Zaccaron A."/>
            <person name="Stergiopoulos I."/>
        </authorList>
    </citation>
    <scope>NUCLEOTIDE SEQUENCE</scope>
    <source>
        <strain evidence="2">Race5_Kim</strain>
    </source>
</reference>
<dbReference type="PANTHER" id="PTHR37540:SF5">
    <property type="entry name" value="TRANSCRIPTION FACTOR DOMAIN-CONTAINING PROTEIN"/>
    <property type="match status" value="1"/>
</dbReference>
<dbReference type="PANTHER" id="PTHR37540">
    <property type="entry name" value="TRANSCRIPTION FACTOR (ACR-2), PUTATIVE-RELATED-RELATED"/>
    <property type="match status" value="1"/>
</dbReference>
<name>A0A9Q8URD0_PASFU</name>
<feature type="compositionally biased region" description="Low complexity" evidence="1">
    <location>
        <begin position="106"/>
        <end position="117"/>
    </location>
</feature>
<dbReference type="InterPro" id="IPR021858">
    <property type="entry name" value="Fun_TF"/>
</dbReference>
<feature type="compositionally biased region" description="Basic residues" evidence="1">
    <location>
        <begin position="45"/>
        <end position="55"/>
    </location>
</feature>
<dbReference type="OrthoDB" id="3938352at2759"/>